<proteinExistence type="predicted"/>
<keyword evidence="1" id="KW-0472">Membrane</keyword>
<reference evidence="2 3" key="1">
    <citation type="submission" date="2018-12" db="EMBL/GenBank/DDBJ databases">
        <authorList>
            <person name="Li F."/>
        </authorList>
    </citation>
    <scope>NUCLEOTIDE SEQUENCE [LARGE SCALE GENOMIC DNA]</scope>
    <source>
        <strain evidence="2 3">EGI 6500705</strain>
    </source>
</reference>
<feature type="transmembrane region" description="Helical" evidence="1">
    <location>
        <begin position="135"/>
        <end position="154"/>
    </location>
</feature>
<dbReference type="AlphaFoldDB" id="A0A433JP99"/>
<gene>
    <name evidence="2" type="ORF">ELQ94_14355</name>
</gene>
<name>A0A433JP99_9MICO</name>
<protein>
    <submittedName>
        <fullName evidence="2">Uncharacterized protein</fullName>
    </submittedName>
</protein>
<evidence type="ECO:0000256" key="1">
    <source>
        <dbReference type="SAM" id="Phobius"/>
    </source>
</evidence>
<organism evidence="2 3">
    <name type="scientific">Labedella endophytica</name>
    <dbReference type="NCBI Taxonomy" id="1523160"/>
    <lineage>
        <taxon>Bacteria</taxon>
        <taxon>Bacillati</taxon>
        <taxon>Actinomycetota</taxon>
        <taxon>Actinomycetes</taxon>
        <taxon>Micrococcales</taxon>
        <taxon>Microbacteriaceae</taxon>
        <taxon>Labedella</taxon>
    </lineage>
</organism>
<sequence length="200" mass="21542">MPDFSPAADTYLARLSSELRDVREPLRNDIWAGIAEELDGLTDADARGRIATLGDPAFIARAAVEAGDGRPDPDTGQPSYVTVVERIPLSESPKFAVAAAITLGIGGFVIPFLGYLVGVALVWTSTLWTRGEKAIATIGPFVITVLAAFITHWIGVADSSSETEVLRIPVFFDFAWTSVIGVSLLSIVAMGWLLVRLRRR</sequence>
<accession>A0A433JP99</accession>
<dbReference type="OrthoDB" id="5114815at2"/>
<dbReference type="Proteomes" id="UP000274909">
    <property type="component" value="Unassembled WGS sequence"/>
</dbReference>
<dbReference type="EMBL" id="RZGZ01000004">
    <property type="protein sequence ID" value="RUQ98198.1"/>
    <property type="molecule type" value="Genomic_DNA"/>
</dbReference>
<keyword evidence="3" id="KW-1185">Reference proteome</keyword>
<feature type="transmembrane region" description="Helical" evidence="1">
    <location>
        <begin position="95"/>
        <end position="123"/>
    </location>
</feature>
<comment type="caution">
    <text evidence="2">The sequence shown here is derived from an EMBL/GenBank/DDBJ whole genome shotgun (WGS) entry which is preliminary data.</text>
</comment>
<evidence type="ECO:0000313" key="2">
    <source>
        <dbReference type="EMBL" id="RUQ98198.1"/>
    </source>
</evidence>
<dbReference type="RefSeq" id="WP_127051051.1">
    <property type="nucleotide sequence ID" value="NZ_RZGZ01000004.1"/>
</dbReference>
<evidence type="ECO:0000313" key="3">
    <source>
        <dbReference type="Proteomes" id="UP000274909"/>
    </source>
</evidence>
<keyword evidence="1" id="KW-0812">Transmembrane</keyword>
<feature type="transmembrane region" description="Helical" evidence="1">
    <location>
        <begin position="174"/>
        <end position="195"/>
    </location>
</feature>
<keyword evidence="1" id="KW-1133">Transmembrane helix</keyword>